<dbReference type="RefSeq" id="WP_162423495.1">
    <property type="nucleotide sequence ID" value="NZ_WVIE01000012.1"/>
</dbReference>
<evidence type="ECO:0000313" key="1">
    <source>
        <dbReference type="EMBL" id="NDJ17968.1"/>
    </source>
</evidence>
<dbReference type="AlphaFoldDB" id="A0A8J7Z7T9"/>
<keyword evidence="2" id="KW-1185">Reference proteome</keyword>
<dbReference type="EMBL" id="WVIE01000012">
    <property type="protein sequence ID" value="NDJ17968.1"/>
    <property type="molecule type" value="Genomic_DNA"/>
</dbReference>
<organism evidence="1 2">
    <name type="scientific">Myxacorys almedinensis A</name>
    <dbReference type="NCBI Taxonomy" id="2690445"/>
    <lineage>
        <taxon>Bacteria</taxon>
        <taxon>Bacillati</taxon>
        <taxon>Cyanobacteriota</taxon>
        <taxon>Cyanophyceae</taxon>
        <taxon>Leptolyngbyales</taxon>
        <taxon>Leptolyngbyaceae</taxon>
        <taxon>Myxacorys</taxon>
        <taxon>Myxacorys almedinensis</taxon>
    </lineage>
</organism>
<comment type="caution">
    <text evidence="1">The sequence shown here is derived from an EMBL/GenBank/DDBJ whole genome shotgun (WGS) entry which is preliminary data.</text>
</comment>
<name>A0A8J7Z7T9_9CYAN</name>
<reference evidence="1" key="1">
    <citation type="submission" date="2019-12" db="EMBL/GenBank/DDBJ databases">
        <title>High-Quality draft genome sequences of three cyanobacteria isolated from the limestone walls of the Old Cathedral of Coimbra.</title>
        <authorList>
            <person name="Tiago I."/>
            <person name="Soares F."/>
            <person name="Portugal A."/>
        </authorList>
    </citation>
    <scope>NUCLEOTIDE SEQUENCE</scope>
    <source>
        <strain evidence="1">A</strain>
    </source>
</reference>
<proteinExistence type="predicted"/>
<dbReference type="Proteomes" id="UP000646053">
    <property type="component" value="Unassembled WGS sequence"/>
</dbReference>
<gene>
    <name evidence="1" type="ORF">GS601_11815</name>
</gene>
<evidence type="ECO:0000313" key="2">
    <source>
        <dbReference type="Proteomes" id="UP000646053"/>
    </source>
</evidence>
<sequence length="51" mass="5930">MTQFKCKKLLNWCSAKSISDRLIGKFLAADIHAIGILMYNLRFWLSTQRTP</sequence>
<accession>A0A8J7Z7T9</accession>
<protein>
    <submittedName>
        <fullName evidence="1">Uncharacterized protein</fullName>
    </submittedName>
</protein>